<dbReference type="Gene3D" id="3.30.450.40">
    <property type="match status" value="1"/>
</dbReference>
<organism evidence="8 9">
    <name type="scientific">Nitratidesulfovibrio vulgaris (strain DP4)</name>
    <name type="common">Desulfovibrio vulgaris</name>
    <dbReference type="NCBI Taxonomy" id="391774"/>
    <lineage>
        <taxon>Bacteria</taxon>
        <taxon>Pseudomonadati</taxon>
        <taxon>Thermodesulfobacteriota</taxon>
        <taxon>Desulfovibrionia</taxon>
        <taxon>Desulfovibrionales</taxon>
        <taxon>Desulfovibrionaceae</taxon>
        <taxon>Nitratidesulfovibrio</taxon>
    </lineage>
</organism>
<dbReference type="GO" id="GO:0043565">
    <property type="term" value="F:sequence-specific DNA binding"/>
    <property type="evidence" value="ECO:0007669"/>
    <property type="project" value="InterPro"/>
</dbReference>
<dbReference type="SUPFAM" id="SSF46689">
    <property type="entry name" value="Homeodomain-like"/>
    <property type="match status" value="1"/>
</dbReference>
<evidence type="ECO:0000313" key="8">
    <source>
        <dbReference type="EMBL" id="ABM28239.1"/>
    </source>
</evidence>
<protein>
    <submittedName>
        <fullName evidence="8">DNA-binding protein Fis</fullName>
    </submittedName>
</protein>
<dbReference type="KEGG" id="dvl:Dvul_1219"/>
<dbReference type="InterPro" id="IPR003018">
    <property type="entry name" value="GAF"/>
</dbReference>
<evidence type="ECO:0000256" key="1">
    <source>
        <dbReference type="ARBA" id="ARBA00022741"/>
    </source>
</evidence>
<dbReference type="Pfam" id="PF00158">
    <property type="entry name" value="Sigma54_activat"/>
    <property type="match status" value="1"/>
</dbReference>
<dbReference type="GO" id="GO:0005524">
    <property type="term" value="F:ATP binding"/>
    <property type="evidence" value="ECO:0007669"/>
    <property type="project" value="UniProtKB-KW"/>
</dbReference>
<dbReference type="Proteomes" id="UP000009173">
    <property type="component" value="Chromosome"/>
</dbReference>
<dbReference type="Gene3D" id="1.10.10.60">
    <property type="entry name" value="Homeodomain-like"/>
    <property type="match status" value="1"/>
</dbReference>
<dbReference type="Pfam" id="PF02954">
    <property type="entry name" value="HTH_8"/>
    <property type="match status" value="1"/>
</dbReference>
<dbReference type="InterPro" id="IPR003593">
    <property type="entry name" value="AAA+_ATPase"/>
</dbReference>
<keyword evidence="3" id="KW-0805">Transcription regulation</keyword>
<keyword evidence="6" id="KW-0804">Transcription</keyword>
<keyword evidence="5" id="KW-0010">Activator</keyword>
<evidence type="ECO:0000256" key="5">
    <source>
        <dbReference type="ARBA" id="ARBA00023159"/>
    </source>
</evidence>
<evidence type="ECO:0000256" key="6">
    <source>
        <dbReference type="ARBA" id="ARBA00023163"/>
    </source>
</evidence>
<accession>A0A0H3A854</accession>
<proteinExistence type="predicted"/>
<dbReference type="InterPro" id="IPR009057">
    <property type="entry name" value="Homeodomain-like_sf"/>
</dbReference>
<dbReference type="SMART" id="SM00065">
    <property type="entry name" value="GAF"/>
    <property type="match status" value="1"/>
</dbReference>
<reference evidence="9" key="1">
    <citation type="journal article" date="2009" name="Environ. Microbiol.">
        <title>Contribution of mobile genetic elements to Desulfovibrio vulgaris genome plasticity.</title>
        <authorList>
            <person name="Walker C.B."/>
            <person name="Stolyar S."/>
            <person name="Chivian D."/>
            <person name="Pinel N."/>
            <person name="Gabster J.A."/>
            <person name="Dehal P.S."/>
            <person name="He Z."/>
            <person name="Yang Z.K."/>
            <person name="Yen H.C."/>
            <person name="Zhou J."/>
            <person name="Wall J.D."/>
            <person name="Hazen T.C."/>
            <person name="Arkin A.P."/>
            <person name="Stahl D.A."/>
        </authorList>
    </citation>
    <scope>NUCLEOTIDE SEQUENCE [LARGE SCALE GENOMIC DNA]</scope>
    <source>
        <strain evidence="9">DP4</strain>
    </source>
</reference>
<dbReference type="SMART" id="SM00382">
    <property type="entry name" value="AAA"/>
    <property type="match status" value="1"/>
</dbReference>
<dbReference type="HOGENOM" id="CLU_000445_95_2_7"/>
<dbReference type="SUPFAM" id="SSF55781">
    <property type="entry name" value="GAF domain-like"/>
    <property type="match status" value="1"/>
</dbReference>
<feature type="domain" description="Sigma-54 factor interaction" evidence="7">
    <location>
        <begin position="210"/>
        <end position="439"/>
    </location>
</feature>
<dbReference type="FunFam" id="1.10.8.60:FF:000014">
    <property type="entry name" value="DNA-binding transcriptional regulator NtrC"/>
    <property type="match status" value="1"/>
</dbReference>
<dbReference type="GO" id="GO:0006355">
    <property type="term" value="P:regulation of DNA-templated transcription"/>
    <property type="evidence" value="ECO:0007669"/>
    <property type="project" value="InterPro"/>
</dbReference>
<dbReference type="SUPFAM" id="SSF52540">
    <property type="entry name" value="P-loop containing nucleoside triphosphate hydrolases"/>
    <property type="match status" value="1"/>
</dbReference>
<evidence type="ECO:0000256" key="3">
    <source>
        <dbReference type="ARBA" id="ARBA00023015"/>
    </source>
</evidence>
<dbReference type="Gene3D" id="3.40.50.300">
    <property type="entry name" value="P-loop containing nucleotide triphosphate hydrolases"/>
    <property type="match status" value="1"/>
</dbReference>
<dbReference type="FunFam" id="3.40.50.300:FF:000006">
    <property type="entry name" value="DNA-binding transcriptional regulator NtrC"/>
    <property type="match status" value="1"/>
</dbReference>
<name>A0A0H3A854_NITV4</name>
<dbReference type="AlphaFoldDB" id="A0A0H3A854"/>
<dbReference type="RefSeq" id="WP_010939235.1">
    <property type="nucleotide sequence ID" value="NC_008751.1"/>
</dbReference>
<dbReference type="Gene3D" id="1.10.8.60">
    <property type="match status" value="1"/>
</dbReference>
<dbReference type="EMBL" id="CP000527">
    <property type="protein sequence ID" value="ABM28239.1"/>
    <property type="molecule type" value="Genomic_DNA"/>
</dbReference>
<dbReference type="PROSITE" id="PS00688">
    <property type="entry name" value="SIGMA54_INTERACT_3"/>
    <property type="match status" value="1"/>
</dbReference>
<keyword evidence="1" id="KW-0547">Nucleotide-binding</keyword>
<dbReference type="InterPro" id="IPR002078">
    <property type="entry name" value="Sigma_54_int"/>
</dbReference>
<dbReference type="CDD" id="cd00009">
    <property type="entry name" value="AAA"/>
    <property type="match status" value="1"/>
</dbReference>
<evidence type="ECO:0000259" key="7">
    <source>
        <dbReference type="PROSITE" id="PS50045"/>
    </source>
</evidence>
<dbReference type="PROSITE" id="PS50045">
    <property type="entry name" value="SIGMA54_INTERACT_4"/>
    <property type="match status" value="1"/>
</dbReference>
<dbReference type="Pfam" id="PF01590">
    <property type="entry name" value="GAF"/>
    <property type="match status" value="1"/>
</dbReference>
<dbReference type="InterPro" id="IPR029016">
    <property type="entry name" value="GAF-like_dom_sf"/>
</dbReference>
<dbReference type="PANTHER" id="PTHR32071">
    <property type="entry name" value="TRANSCRIPTIONAL REGULATORY PROTEIN"/>
    <property type="match status" value="1"/>
</dbReference>
<dbReference type="SMR" id="A0A0H3A854"/>
<dbReference type="InterPro" id="IPR025943">
    <property type="entry name" value="Sigma_54_int_dom_ATP-bd_2"/>
</dbReference>
<gene>
    <name evidence="8" type="ordered locus">Dvul_1219</name>
</gene>
<evidence type="ECO:0000256" key="4">
    <source>
        <dbReference type="ARBA" id="ARBA00023125"/>
    </source>
</evidence>
<dbReference type="PROSITE" id="PS00676">
    <property type="entry name" value="SIGMA54_INTERACT_2"/>
    <property type="match status" value="1"/>
</dbReference>
<dbReference type="InterPro" id="IPR027417">
    <property type="entry name" value="P-loop_NTPase"/>
</dbReference>
<keyword evidence="2" id="KW-0067">ATP-binding</keyword>
<evidence type="ECO:0000313" key="9">
    <source>
        <dbReference type="Proteomes" id="UP000009173"/>
    </source>
</evidence>
<dbReference type="PRINTS" id="PR01590">
    <property type="entry name" value="HTHFIS"/>
</dbReference>
<dbReference type="InterPro" id="IPR002197">
    <property type="entry name" value="HTH_Fis"/>
</dbReference>
<dbReference type="InterPro" id="IPR025944">
    <property type="entry name" value="Sigma_54_int_dom_CS"/>
</dbReference>
<dbReference type="InterPro" id="IPR058031">
    <property type="entry name" value="AAA_lid_NorR"/>
</dbReference>
<evidence type="ECO:0000256" key="2">
    <source>
        <dbReference type="ARBA" id="ARBA00022840"/>
    </source>
</evidence>
<sequence length="529" mass="59043">MTQSIQTDDRRLQPYLGTLQKIVSEMGPQRPFQSTLKSLLHTLAENHDFKRPHIVIFDPETRTLKLSLTDTPAKAQNAEYEPGVGVTGQVFASGQPVVVPCMKEHPAFLNKMFGRSEEELATLAFICVPVLGPSDEPREGREVIGTLSVDTPNTSHAQLEAHCRFLEVVAGMIANHAAYMQEEMARQKHLMTQGLIVGDTGEGTFNPANIVVASKTMRLVLNQAAQVGPSRATALLRGESGTGKELLAEAIHQASPRRDMPLIKLNCAALPSELVESELFGYQKGAFTGAIQTKKGLFELAHKGTLFLDEVGELSPSAQAKVLRAIQEQEIQRLGSEQTILVDVRLICATHQPLEELVEKGLFREDLYYRINVFPIFIPPLRERREDILPIAEHFLRMYAEEYSKSIKRISTPAIDLLTQYHWPGNIRELKNCIERAVLVCDEQVIRTYHMPPSLQTAESTATDTNLSFCEAVAKFEQELLVDALKKARGNMLQAARDLRVSYRIVNYKVKKYGLDAKKFAVAKARGMK</sequence>
<keyword evidence="4 8" id="KW-0238">DNA-binding</keyword>
<dbReference type="Pfam" id="PF25601">
    <property type="entry name" value="AAA_lid_14"/>
    <property type="match status" value="1"/>
</dbReference>